<dbReference type="Proteomes" id="UP000034810">
    <property type="component" value="Unassembled WGS sequence"/>
</dbReference>
<dbReference type="InterPro" id="IPR000086">
    <property type="entry name" value="NUDIX_hydrolase_dom"/>
</dbReference>
<dbReference type="AlphaFoldDB" id="A0A0G1CA26"/>
<dbReference type="PROSITE" id="PS51462">
    <property type="entry name" value="NUDIX"/>
    <property type="match status" value="1"/>
</dbReference>
<dbReference type="SUPFAM" id="SSF55811">
    <property type="entry name" value="Nudix"/>
    <property type="match status" value="1"/>
</dbReference>
<sequence length="138" mass="16015">MDYKLMPAMKAFVVYDGKVLILREAGTYQEGTNEGKYDVAGGRVKPGERFDDELKREIKEETGLDVKIGKPFAVSEWRPTIHGEPYQIVATFFECFADTDKVVLSKDHDQYLWIDPKEYKNYKIIETDCPIFETYVSR</sequence>
<comment type="cofactor">
    <cofactor evidence="1">
        <name>Mg(2+)</name>
        <dbReference type="ChEBI" id="CHEBI:18420"/>
    </cofactor>
</comment>
<evidence type="ECO:0000256" key="2">
    <source>
        <dbReference type="ARBA" id="ARBA00022801"/>
    </source>
</evidence>
<dbReference type="EMBL" id="LCFA01000011">
    <property type="protein sequence ID" value="KKS82264.1"/>
    <property type="molecule type" value="Genomic_DNA"/>
</dbReference>
<feature type="domain" description="Nudix hydrolase" evidence="3">
    <location>
        <begin position="4"/>
        <end position="138"/>
    </location>
</feature>
<evidence type="ECO:0000259" key="3">
    <source>
        <dbReference type="PROSITE" id="PS51462"/>
    </source>
</evidence>
<dbReference type="GO" id="GO:0016787">
    <property type="term" value="F:hydrolase activity"/>
    <property type="evidence" value="ECO:0007669"/>
    <property type="project" value="UniProtKB-KW"/>
</dbReference>
<dbReference type="Gene3D" id="3.90.79.10">
    <property type="entry name" value="Nucleoside Triphosphate Pyrophosphohydrolase"/>
    <property type="match status" value="1"/>
</dbReference>
<gene>
    <name evidence="4" type="ORF">UV58_C0011G0018</name>
</gene>
<evidence type="ECO:0000256" key="1">
    <source>
        <dbReference type="ARBA" id="ARBA00001946"/>
    </source>
</evidence>
<evidence type="ECO:0000313" key="5">
    <source>
        <dbReference type="Proteomes" id="UP000034810"/>
    </source>
</evidence>
<dbReference type="InterPro" id="IPR015797">
    <property type="entry name" value="NUDIX_hydrolase-like_dom_sf"/>
</dbReference>
<dbReference type="PANTHER" id="PTHR43046">
    <property type="entry name" value="GDP-MANNOSE MANNOSYL HYDROLASE"/>
    <property type="match status" value="1"/>
</dbReference>
<evidence type="ECO:0000313" key="4">
    <source>
        <dbReference type="EMBL" id="KKS82264.1"/>
    </source>
</evidence>
<organism evidence="4 5">
    <name type="scientific">Candidatus Wolfebacteria bacterium GW2011_GWC1_43_10</name>
    <dbReference type="NCBI Taxonomy" id="1619011"/>
    <lineage>
        <taxon>Bacteria</taxon>
        <taxon>Candidatus Wolfeibacteriota</taxon>
    </lineage>
</organism>
<accession>A0A0G1CA26</accession>
<dbReference type="Pfam" id="PF00293">
    <property type="entry name" value="NUDIX"/>
    <property type="match status" value="1"/>
</dbReference>
<keyword evidence="2" id="KW-0378">Hydrolase</keyword>
<reference evidence="4 5" key="1">
    <citation type="journal article" date="2015" name="Nature">
        <title>rRNA introns, odd ribosomes, and small enigmatic genomes across a large radiation of phyla.</title>
        <authorList>
            <person name="Brown C.T."/>
            <person name="Hug L.A."/>
            <person name="Thomas B.C."/>
            <person name="Sharon I."/>
            <person name="Castelle C.J."/>
            <person name="Singh A."/>
            <person name="Wilkins M.J."/>
            <person name="Williams K.H."/>
            <person name="Banfield J.F."/>
        </authorList>
    </citation>
    <scope>NUCLEOTIDE SEQUENCE [LARGE SCALE GENOMIC DNA]</scope>
</reference>
<comment type="caution">
    <text evidence="4">The sequence shown here is derived from an EMBL/GenBank/DDBJ whole genome shotgun (WGS) entry which is preliminary data.</text>
</comment>
<protein>
    <submittedName>
        <fullName evidence="4">ADP-ribose pyrophosphatase</fullName>
    </submittedName>
</protein>
<name>A0A0G1CA26_9BACT</name>
<proteinExistence type="predicted"/>
<dbReference type="PANTHER" id="PTHR43046:SF14">
    <property type="entry name" value="MUTT_NUDIX FAMILY PROTEIN"/>
    <property type="match status" value="1"/>
</dbReference>